<gene>
    <name evidence="2" type="ORF">PX52LOC_03879</name>
</gene>
<reference evidence="3" key="1">
    <citation type="submission" date="2019-08" db="EMBL/GenBank/DDBJ databases">
        <title>Limnoglobus roseus gen. nov., sp. nov., a novel freshwater planctomycete with a giant genome from the family Gemmataceae.</title>
        <authorList>
            <person name="Kulichevskaya I.S."/>
            <person name="Naumoff D.G."/>
            <person name="Miroshnikov K."/>
            <person name="Ivanova A."/>
            <person name="Philippov D.A."/>
            <person name="Hakobyan A."/>
            <person name="Rijpstra I.C."/>
            <person name="Sinninghe Damste J.S."/>
            <person name="Liesack W."/>
            <person name="Dedysh S.N."/>
        </authorList>
    </citation>
    <scope>NUCLEOTIDE SEQUENCE [LARGE SCALE GENOMIC DNA]</scope>
    <source>
        <strain evidence="3">PX52</strain>
    </source>
</reference>
<organism evidence="2 3">
    <name type="scientific">Limnoglobus roseus</name>
    <dbReference type="NCBI Taxonomy" id="2598579"/>
    <lineage>
        <taxon>Bacteria</taxon>
        <taxon>Pseudomonadati</taxon>
        <taxon>Planctomycetota</taxon>
        <taxon>Planctomycetia</taxon>
        <taxon>Gemmatales</taxon>
        <taxon>Gemmataceae</taxon>
        <taxon>Limnoglobus</taxon>
    </lineage>
</organism>
<feature type="compositionally biased region" description="Basic and acidic residues" evidence="1">
    <location>
        <begin position="89"/>
        <end position="99"/>
    </location>
</feature>
<proteinExistence type="predicted"/>
<name>A0A5C1AIF0_9BACT</name>
<dbReference type="Proteomes" id="UP000324974">
    <property type="component" value="Chromosome"/>
</dbReference>
<keyword evidence="3" id="KW-1185">Reference proteome</keyword>
<dbReference type="RefSeq" id="WP_149111573.1">
    <property type="nucleotide sequence ID" value="NZ_CP042425.1"/>
</dbReference>
<dbReference type="KEGG" id="lrs:PX52LOC_03879"/>
<protein>
    <submittedName>
        <fullName evidence="2">Uncharacterized protein</fullName>
    </submittedName>
</protein>
<feature type="region of interest" description="Disordered" evidence="1">
    <location>
        <begin position="79"/>
        <end position="105"/>
    </location>
</feature>
<sequence length="105" mass="11513">MWRLYEEAVTAAKALKEAMEKPAPPRPLPRWLRDAHADPRVAASPARLAILTALLTAWDGDPDALARRAWEMVVEHVPTPPRKATARATEAEPRSRTAEAKGTAA</sequence>
<accession>A0A5C1AIF0</accession>
<evidence type="ECO:0000256" key="1">
    <source>
        <dbReference type="SAM" id="MobiDB-lite"/>
    </source>
</evidence>
<evidence type="ECO:0000313" key="3">
    <source>
        <dbReference type="Proteomes" id="UP000324974"/>
    </source>
</evidence>
<dbReference type="EMBL" id="CP042425">
    <property type="protein sequence ID" value="QEL16904.1"/>
    <property type="molecule type" value="Genomic_DNA"/>
</dbReference>
<dbReference type="AlphaFoldDB" id="A0A5C1AIF0"/>
<evidence type="ECO:0000313" key="2">
    <source>
        <dbReference type="EMBL" id="QEL16904.1"/>
    </source>
</evidence>